<organism evidence="13 14">
    <name type="scientific">Falseniella ignava</name>
    <dbReference type="NCBI Taxonomy" id="137730"/>
    <lineage>
        <taxon>Bacteria</taxon>
        <taxon>Bacillati</taxon>
        <taxon>Bacillota</taxon>
        <taxon>Bacilli</taxon>
        <taxon>Lactobacillales</taxon>
        <taxon>Aerococcaceae</taxon>
        <taxon>Falseniella</taxon>
    </lineage>
</organism>
<keyword evidence="8 10" id="KW-0299">Galactose metabolism</keyword>
<evidence type="ECO:0000256" key="7">
    <source>
        <dbReference type="ARBA" id="ARBA00022695"/>
    </source>
</evidence>
<dbReference type="OrthoDB" id="2293at2"/>
<evidence type="ECO:0000256" key="5">
    <source>
        <dbReference type="ARBA" id="ARBA00022490"/>
    </source>
</evidence>
<dbReference type="InterPro" id="IPR005850">
    <property type="entry name" value="GalP_Utransf_C"/>
</dbReference>
<keyword evidence="5 10" id="KW-0963">Cytoplasm</keyword>
<evidence type="ECO:0000256" key="2">
    <source>
        <dbReference type="ARBA" id="ARBA00004496"/>
    </source>
</evidence>
<dbReference type="HAMAP" id="MF_00571">
    <property type="entry name" value="GalP_UDP_trans"/>
    <property type="match status" value="1"/>
</dbReference>
<dbReference type="PANTHER" id="PTHR39191">
    <property type="entry name" value="GALACTOSE-1-PHOSPHATE URIDYLYLTRANSFERASE"/>
    <property type="match status" value="1"/>
</dbReference>
<dbReference type="NCBIfam" id="TIGR01239">
    <property type="entry name" value="galT_2"/>
    <property type="match status" value="1"/>
</dbReference>
<dbReference type="GO" id="GO:0006012">
    <property type="term" value="P:galactose metabolic process"/>
    <property type="evidence" value="ECO:0007669"/>
    <property type="project" value="UniProtKB-UniRule"/>
</dbReference>
<dbReference type="Pfam" id="PF01087">
    <property type="entry name" value="GalP_UDP_transf"/>
    <property type="match status" value="1"/>
</dbReference>
<comment type="pathway">
    <text evidence="3 10">Carbohydrate metabolism; galactose metabolism.</text>
</comment>
<comment type="subcellular location">
    <subcellularLocation>
        <location evidence="2 10">Cytoplasm</location>
    </subcellularLocation>
</comment>
<evidence type="ECO:0000256" key="9">
    <source>
        <dbReference type="ARBA" id="ARBA00023277"/>
    </source>
</evidence>
<protein>
    <recommendedName>
        <fullName evidence="10">Galactose-1-phosphate uridylyltransferase</fullName>
        <shortName evidence="10">Gal-1-P uridylyltransferase</shortName>
        <ecNumber evidence="10">2.7.7.12</ecNumber>
    </recommendedName>
    <alternativeName>
        <fullName evidence="10">UDP-glucose--hexose-1-phosphate uridylyltransferase</fullName>
    </alternativeName>
</protein>
<evidence type="ECO:0000256" key="8">
    <source>
        <dbReference type="ARBA" id="ARBA00023144"/>
    </source>
</evidence>
<name>A0A2I1K4Q0_9LACT</name>
<dbReference type="PANTHER" id="PTHR39191:SF1">
    <property type="entry name" value="DUF4922 DOMAIN-CONTAINING PROTEIN"/>
    <property type="match status" value="1"/>
</dbReference>
<accession>A0A2I1K4Q0</accession>
<proteinExistence type="inferred from homology"/>
<evidence type="ECO:0000259" key="12">
    <source>
        <dbReference type="Pfam" id="PF02744"/>
    </source>
</evidence>
<reference evidence="13 14" key="1">
    <citation type="submission" date="2017-12" db="EMBL/GenBank/DDBJ databases">
        <title>Phylogenetic diversity of female urinary microbiome.</title>
        <authorList>
            <person name="Thomas-White K."/>
            <person name="Wolfe A.J."/>
        </authorList>
    </citation>
    <scope>NUCLEOTIDE SEQUENCE [LARGE SCALE GENOMIC DNA]</scope>
    <source>
        <strain evidence="13 14">UMB0898</strain>
    </source>
</reference>
<dbReference type="NCBIfam" id="NF003629">
    <property type="entry name" value="PRK05270.1-2"/>
    <property type="match status" value="1"/>
</dbReference>
<comment type="caution">
    <text evidence="13">The sequence shown here is derived from an EMBL/GenBank/DDBJ whole genome shotgun (WGS) entry which is preliminary data.</text>
</comment>
<comment type="similarity">
    <text evidence="4 10">Belongs to the galactose-1-phosphate uridylyltransferase type 2 family.</text>
</comment>
<evidence type="ECO:0000313" key="13">
    <source>
        <dbReference type="EMBL" id="PKY90557.1"/>
    </source>
</evidence>
<evidence type="ECO:0000259" key="11">
    <source>
        <dbReference type="Pfam" id="PF01087"/>
    </source>
</evidence>
<dbReference type="GO" id="GO:0005737">
    <property type="term" value="C:cytoplasm"/>
    <property type="evidence" value="ECO:0007669"/>
    <property type="project" value="UniProtKB-SubCell"/>
</dbReference>
<dbReference type="EMBL" id="PKHE01000002">
    <property type="protein sequence ID" value="PKY90557.1"/>
    <property type="molecule type" value="Genomic_DNA"/>
</dbReference>
<dbReference type="GO" id="GO:0008108">
    <property type="term" value="F:UDP-glucose:hexose-1-phosphate uridylyltransferase activity"/>
    <property type="evidence" value="ECO:0007669"/>
    <property type="project" value="UniProtKB-UniRule"/>
</dbReference>
<evidence type="ECO:0000256" key="10">
    <source>
        <dbReference type="HAMAP-Rule" id="MF_00571"/>
    </source>
</evidence>
<evidence type="ECO:0000256" key="4">
    <source>
        <dbReference type="ARBA" id="ARBA00008706"/>
    </source>
</evidence>
<evidence type="ECO:0000256" key="6">
    <source>
        <dbReference type="ARBA" id="ARBA00022679"/>
    </source>
</evidence>
<sequence length="498" mass="57476">MTVTLEQVNQAIHDFPLVASAKGYVDPRDHYYLRNQLLRLLDLDEYTGDELQSTHTDLLEIMDIFVAYAIQTGLIENQQAAREIFEAAVMDLITPLPSVVNQRFWELYQLDPPRATDYFYQLSKANNYIQTRNIARNIAFKGSTPYGEMDITINLSKPEKDPVEIARARELPQVNYPKCPLCMENEGYRGHYNHAARQNHRIIRLTLGEETYGFQYSPYLYYDEHSIVLNEQHIPMRINRESLDHLLEFVTQFPHYFIGSNADLPGVGGSILTHDHYQAGRYEFPMERAQVRKVYPITQHPDVTLATIHWPMSVLRLRSANRPSLLEVADQITTAWREYEDLDCEIKAYTDQPHNTVTPIVRRIGQDYEMDLVLRNNRTTDEFPLGIFHPHPDVQHIKRENIGLIEVMGLAILPPRLKEETEQVAQYLQGLIPIEAVAQNHQEWALSLPKVEGGERAQQVVRQGIADKFTRVLEDVGVFKQDEAGQKGLERFIASLQL</sequence>
<dbReference type="InterPro" id="IPR000766">
    <property type="entry name" value="GalP_uridyl_Trfase_II"/>
</dbReference>
<dbReference type="Proteomes" id="UP000234384">
    <property type="component" value="Unassembled WGS sequence"/>
</dbReference>
<feature type="domain" description="Galactose-1-phosphate uridyl transferase N-terminal" evidence="11">
    <location>
        <begin position="25"/>
        <end position="235"/>
    </location>
</feature>
<dbReference type="UniPathway" id="UPA00214"/>
<keyword evidence="7 10" id="KW-0548">Nucleotidyltransferase</keyword>
<dbReference type="EC" id="2.7.7.12" evidence="10"/>
<comment type="catalytic activity">
    <reaction evidence="1 10">
        <text>alpha-D-galactose 1-phosphate + UDP-alpha-D-glucose = alpha-D-glucose 1-phosphate + UDP-alpha-D-galactose</text>
        <dbReference type="Rhea" id="RHEA:13989"/>
        <dbReference type="ChEBI" id="CHEBI:58336"/>
        <dbReference type="ChEBI" id="CHEBI:58601"/>
        <dbReference type="ChEBI" id="CHEBI:58885"/>
        <dbReference type="ChEBI" id="CHEBI:66914"/>
        <dbReference type="EC" id="2.7.7.12"/>
    </reaction>
</comment>
<evidence type="ECO:0000256" key="1">
    <source>
        <dbReference type="ARBA" id="ARBA00001107"/>
    </source>
</evidence>
<dbReference type="AlphaFoldDB" id="A0A2I1K4Q0"/>
<gene>
    <name evidence="10 13" type="primary">galT</name>
    <name evidence="13" type="ORF">CYJ57_01465</name>
</gene>
<keyword evidence="9 10" id="KW-0119">Carbohydrate metabolism</keyword>
<dbReference type="RefSeq" id="WP_101953783.1">
    <property type="nucleotide sequence ID" value="NZ_PKHE01000002.1"/>
</dbReference>
<feature type="domain" description="Galactose-1-phosphate uridyl transferase C-terminal" evidence="12">
    <location>
        <begin position="251"/>
        <end position="445"/>
    </location>
</feature>
<dbReference type="Pfam" id="PF02744">
    <property type="entry name" value="GalP_UDP_tr_C"/>
    <property type="match status" value="1"/>
</dbReference>
<dbReference type="InterPro" id="IPR005849">
    <property type="entry name" value="GalP_Utransf_N"/>
</dbReference>
<evidence type="ECO:0000313" key="14">
    <source>
        <dbReference type="Proteomes" id="UP000234384"/>
    </source>
</evidence>
<dbReference type="PIRSF" id="PIRSF006005">
    <property type="entry name" value="GalT_BS"/>
    <property type="match status" value="1"/>
</dbReference>
<keyword evidence="6 10" id="KW-0808">Transferase</keyword>
<evidence type="ECO:0000256" key="3">
    <source>
        <dbReference type="ARBA" id="ARBA00004947"/>
    </source>
</evidence>